<dbReference type="AlphaFoldDB" id="A0A7K3NLV9"/>
<dbReference type="Gene3D" id="3.10.580.10">
    <property type="entry name" value="CBS-domain"/>
    <property type="match status" value="1"/>
</dbReference>
<dbReference type="SUPFAM" id="SSF54631">
    <property type="entry name" value="CBS-domain pair"/>
    <property type="match status" value="1"/>
</dbReference>
<name>A0A7K3NLV9_9BACT</name>
<dbReference type="InterPro" id="IPR046342">
    <property type="entry name" value="CBS_dom_sf"/>
</dbReference>
<organism evidence="4 5">
    <name type="scientific">Desulfolutivibrio sulfodismutans</name>
    <dbReference type="NCBI Taxonomy" id="63561"/>
    <lineage>
        <taxon>Bacteria</taxon>
        <taxon>Pseudomonadati</taxon>
        <taxon>Thermodesulfobacteriota</taxon>
        <taxon>Desulfovibrionia</taxon>
        <taxon>Desulfovibrionales</taxon>
        <taxon>Desulfovibrionaceae</taxon>
        <taxon>Desulfolutivibrio</taxon>
    </lineage>
</organism>
<feature type="domain" description="CBS" evidence="3">
    <location>
        <begin position="70"/>
        <end position="125"/>
    </location>
</feature>
<dbReference type="Pfam" id="PF00571">
    <property type="entry name" value="CBS"/>
    <property type="match status" value="2"/>
</dbReference>
<gene>
    <name evidence="4" type="ORF">G3N56_08355</name>
</gene>
<protein>
    <submittedName>
        <fullName evidence="4">CBS domain-containing protein</fullName>
    </submittedName>
</protein>
<feature type="domain" description="CBS" evidence="3">
    <location>
        <begin position="7"/>
        <end position="63"/>
    </location>
</feature>
<comment type="caution">
    <text evidence="4">The sequence shown here is derived from an EMBL/GenBank/DDBJ whole genome shotgun (WGS) entry which is preliminary data.</text>
</comment>
<dbReference type="PANTHER" id="PTHR43080">
    <property type="entry name" value="CBS DOMAIN-CONTAINING PROTEIN CBSX3, MITOCHONDRIAL"/>
    <property type="match status" value="1"/>
</dbReference>
<dbReference type="PANTHER" id="PTHR43080:SF2">
    <property type="entry name" value="CBS DOMAIN-CONTAINING PROTEIN"/>
    <property type="match status" value="1"/>
</dbReference>
<dbReference type="EMBL" id="JAAGRQ010000027">
    <property type="protein sequence ID" value="NDY56755.1"/>
    <property type="molecule type" value="Genomic_DNA"/>
</dbReference>
<dbReference type="PROSITE" id="PS51371">
    <property type="entry name" value="CBS"/>
    <property type="match status" value="2"/>
</dbReference>
<dbReference type="CDD" id="cd04584">
    <property type="entry name" value="CBS_pair_AcuB_like"/>
    <property type="match status" value="1"/>
</dbReference>
<evidence type="ECO:0000259" key="3">
    <source>
        <dbReference type="PROSITE" id="PS51371"/>
    </source>
</evidence>
<dbReference type="InterPro" id="IPR051257">
    <property type="entry name" value="Diverse_CBS-Domain"/>
</dbReference>
<keyword evidence="5" id="KW-1185">Reference proteome</keyword>
<dbReference type="Proteomes" id="UP000469724">
    <property type="component" value="Unassembled WGS sequence"/>
</dbReference>
<evidence type="ECO:0000313" key="4">
    <source>
        <dbReference type="EMBL" id="NDY56755.1"/>
    </source>
</evidence>
<evidence type="ECO:0000256" key="2">
    <source>
        <dbReference type="PROSITE-ProRule" id="PRU00703"/>
    </source>
</evidence>
<reference evidence="4 5" key="1">
    <citation type="submission" date="2020-02" db="EMBL/GenBank/DDBJ databases">
        <title>Comparative genomics of sulfur disproportionating microorganisms.</title>
        <authorList>
            <person name="Ward L.M."/>
            <person name="Bertran E."/>
            <person name="Johnston D.T."/>
        </authorList>
    </citation>
    <scope>NUCLEOTIDE SEQUENCE [LARGE SCALE GENOMIC DNA]</scope>
    <source>
        <strain evidence="4 5">DSM 3696</strain>
    </source>
</reference>
<evidence type="ECO:0000256" key="1">
    <source>
        <dbReference type="ARBA" id="ARBA00023122"/>
    </source>
</evidence>
<keyword evidence="1 2" id="KW-0129">CBS domain</keyword>
<accession>A0A7K3NLV9</accession>
<evidence type="ECO:0000313" key="5">
    <source>
        <dbReference type="Proteomes" id="UP000469724"/>
    </source>
</evidence>
<dbReference type="RefSeq" id="WP_163301806.1">
    <property type="nucleotide sequence ID" value="NZ_JAAGRQ010000027.1"/>
</dbReference>
<proteinExistence type="predicted"/>
<dbReference type="InterPro" id="IPR000644">
    <property type="entry name" value="CBS_dom"/>
</dbReference>
<sequence length="133" mass="14604">MRVTDIMTARPLSLGENDSLGTASRLMQDMFIRHIPIVDADGRLTGLLSQRDLLAASHRKDDSTPIKEIMRTDVTTVGPLESLRRAAEIMIYNKFGCLPVVVDGRPEGIITEADFLKLAIFPLASEPGRKGKA</sequence>
<dbReference type="SMART" id="SM00116">
    <property type="entry name" value="CBS"/>
    <property type="match status" value="2"/>
</dbReference>